<dbReference type="Proteomes" id="UP000553632">
    <property type="component" value="Unassembled WGS sequence"/>
</dbReference>
<name>A0A7J6T7K9_PEROL</name>
<feature type="non-terminal residue" evidence="1">
    <location>
        <position position="1"/>
    </location>
</feature>
<reference evidence="1 2" key="1">
    <citation type="submission" date="2020-04" db="EMBL/GenBank/DDBJ databases">
        <title>Perkinsus olseni comparative genomics.</title>
        <authorList>
            <person name="Bogema D.R."/>
        </authorList>
    </citation>
    <scope>NUCLEOTIDE SEQUENCE [LARGE SCALE GENOMIC DNA]</scope>
    <source>
        <strain evidence="1 2">ATCC PRA-207</strain>
    </source>
</reference>
<organism evidence="1 2">
    <name type="scientific">Perkinsus olseni</name>
    <name type="common">Perkinsus atlanticus</name>
    <dbReference type="NCBI Taxonomy" id="32597"/>
    <lineage>
        <taxon>Eukaryota</taxon>
        <taxon>Sar</taxon>
        <taxon>Alveolata</taxon>
        <taxon>Perkinsozoa</taxon>
        <taxon>Perkinsea</taxon>
        <taxon>Perkinsida</taxon>
        <taxon>Perkinsidae</taxon>
        <taxon>Perkinsus</taxon>
    </lineage>
</organism>
<evidence type="ECO:0000313" key="2">
    <source>
        <dbReference type="Proteomes" id="UP000553632"/>
    </source>
</evidence>
<comment type="caution">
    <text evidence="1">The sequence shown here is derived from an EMBL/GenBank/DDBJ whole genome shotgun (WGS) entry which is preliminary data.</text>
</comment>
<gene>
    <name evidence="1" type="ORF">FOZ63_006208</name>
</gene>
<proteinExistence type="predicted"/>
<evidence type="ECO:0000313" key="1">
    <source>
        <dbReference type="EMBL" id="KAF4740857.1"/>
    </source>
</evidence>
<dbReference type="AlphaFoldDB" id="A0A7J6T7K9"/>
<accession>A0A7J6T7K9</accession>
<protein>
    <submittedName>
        <fullName evidence="1">Uncharacterized protein</fullName>
    </submittedName>
</protein>
<dbReference type="EMBL" id="JABANO010013007">
    <property type="protein sequence ID" value="KAF4740857.1"/>
    <property type="molecule type" value="Genomic_DNA"/>
</dbReference>
<sequence length="206" mass="24028">MTAVVTTTAVRGPTAQAPSLTPLQQEILSWDFFKDVNDDRTQGELKKLHENEDELGFEHVPLRFENFEEYNDVFYPLFLRETKSQLDRARHMERGETEKFSHLTFRIINERIGFVRLELIRMSMASREQYGGSDLVLMSSLEDPLEENPVHALAYVESFVDGRLSLRLRLDLQTAQTTDKHMLEFRERSKRIASAIAENADWYITK</sequence>
<keyword evidence="2" id="KW-1185">Reference proteome</keyword>